<accession>A0A4Y2CZJ8</accession>
<dbReference type="OrthoDB" id="411823at2759"/>
<evidence type="ECO:0008006" key="3">
    <source>
        <dbReference type="Google" id="ProtNLM"/>
    </source>
</evidence>
<gene>
    <name evidence="1" type="ORF">AVEN_241208_1</name>
</gene>
<dbReference type="EMBL" id="BGPR01000277">
    <property type="protein sequence ID" value="GBM09881.1"/>
    <property type="molecule type" value="Genomic_DNA"/>
</dbReference>
<evidence type="ECO:0000313" key="2">
    <source>
        <dbReference type="Proteomes" id="UP000499080"/>
    </source>
</evidence>
<sequence>MNGIWSCRSRGTIELNKLDHYLLLSDIPLNVRVLNLPERLDDNIFEECTDGSKIAGGVGFFVCILNKEIQKKTISHKLEPNNTALKSELAALGVASDDVLNRSLIDALKSHRTKSNFVNSIKNKFRLAERLVGLTWVKADFGIPGNKLADQFTKLETTSGKLMNLLLPYSYLKLQLKRILLESRNDCYTQYQSASGTRVRAYVHRVDTFLRDMDLSRAISADLKYYLPLIVNVGPLVTPIIM</sequence>
<reference evidence="1 2" key="1">
    <citation type="journal article" date="2019" name="Sci. Rep.">
        <title>Orb-weaving spider Araneus ventricosus genome elucidates the spidroin gene catalogue.</title>
        <authorList>
            <person name="Kono N."/>
            <person name="Nakamura H."/>
            <person name="Ohtoshi R."/>
            <person name="Moran D.A.P."/>
            <person name="Shinohara A."/>
            <person name="Yoshida Y."/>
            <person name="Fujiwara M."/>
            <person name="Mori M."/>
            <person name="Tomita M."/>
            <person name="Arakawa K."/>
        </authorList>
    </citation>
    <scope>NUCLEOTIDE SEQUENCE [LARGE SCALE GENOMIC DNA]</scope>
</reference>
<proteinExistence type="predicted"/>
<evidence type="ECO:0000313" key="1">
    <source>
        <dbReference type="EMBL" id="GBM09881.1"/>
    </source>
</evidence>
<dbReference type="SUPFAM" id="SSF53098">
    <property type="entry name" value="Ribonuclease H-like"/>
    <property type="match status" value="1"/>
</dbReference>
<organism evidence="1 2">
    <name type="scientific">Araneus ventricosus</name>
    <name type="common">Orbweaver spider</name>
    <name type="synonym">Epeira ventricosa</name>
    <dbReference type="NCBI Taxonomy" id="182803"/>
    <lineage>
        <taxon>Eukaryota</taxon>
        <taxon>Metazoa</taxon>
        <taxon>Ecdysozoa</taxon>
        <taxon>Arthropoda</taxon>
        <taxon>Chelicerata</taxon>
        <taxon>Arachnida</taxon>
        <taxon>Araneae</taxon>
        <taxon>Araneomorphae</taxon>
        <taxon>Entelegynae</taxon>
        <taxon>Araneoidea</taxon>
        <taxon>Araneidae</taxon>
        <taxon>Araneus</taxon>
    </lineage>
</organism>
<dbReference type="GO" id="GO:0003676">
    <property type="term" value="F:nucleic acid binding"/>
    <property type="evidence" value="ECO:0007669"/>
    <property type="project" value="InterPro"/>
</dbReference>
<keyword evidence="2" id="KW-1185">Reference proteome</keyword>
<name>A0A4Y2CZJ8_ARAVE</name>
<comment type="caution">
    <text evidence="1">The sequence shown here is derived from an EMBL/GenBank/DDBJ whole genome shotgun (WGS) entry which is preliminary data.</text>
</comment>
<dbReference type="AlphaFoldDB" id="A0A4Y2CZJ8"/>
<dbReference type="Gene3D" id="3.30.420.10">
    <property type="entry name" value="Ribonuclease H-like superfamily/Ribonuclease H"/>
    <property type="match status" value="1"/>
</dbReference>
<dbReference type="InterPro" id="IPR012337">
    <property type="entry name" value="RNaseH-like_sf"/>
</dbReference>
<dbReference type="Proteomes" id="UP000499080">
    <property type="component" value="Unassembled WGS sequence"/>
</dbReference>
<dbReference type="InterPro" id="IPR036397">
    <property type="entry name" value="RNaseH_sf"/>
</dbReference>
<protein>
    <recommendedName>
        <fullName evidence="3">RNase H type-1 domain-containing protein</fullName>
    </recommendedName>
</protein>